<evidence type="ECO:0000313" key="13">
    <source>
        <dbReference type="Proteomes" id="UP000285120"/>
    </source>
</evidence>
<feature type="region of interest" description="Disordered" evidence="9">
    <location>
        <begin position="372"/>
        <end position="400"/>
    </location>
</feature>
<feature type="domain" description="Signal transduction histidine kinase subgroup 3 dimerisation and phosphoacceptor" evidence="11">
    <location>
        <begin position="183"/>
        <end position="245"/>
    </location>
</feature>
<keyword evidence="10" id="KW-0472">Membrane</keyword>
<reference evidence="12 13" key="1">
    <citation type="submission" date="2018-09" db="EMBL/GenBank/DDBJ databases">
        <title>Genomic Encyclopedia of Archaeal and Bacterial Type Strains, Phase II (KMG-II): from individual species to whole genera.</title>
        <authorList>
            <person name="Goeker M."/>
        </authorList>
    </citation>
    <scope>NUCLEOTIDE SEQUENCE [LARGE SCALE GENOMIC DNA]</scope>
    <source>
        <strain evidence="12 13">DSM 17008</strain>
    </source>
</reference>
<evidence type="ECO:0000313" key="12">
    <source>
        <dbReference type="EMBL" id="RKD75135.1"/>
    </source>
</evidence>
<evidence type="ECO:0000256" key="10">
    <source>
        <dbReference type="SAM" id="Phobius"/>
    </source>
</evidence>
<evidence type="ECO:0000256" key="2">
    <source>
        <dbReference type="ARBA" id="ARBA00012438"/>
    </source>
</evidence>
<sequence length="400" mass="43916">MHIVERHQFWIWLLLLMGAWGSILLTPSSLVELPLKVLLAAFFFTVFFLLPLADDHSKAQAGLILLLGLLAGAAAFPVGTAEPMYELLLVYSLLGGLAVFYLPGSYAAGLGVVLIVFAALGGMAVNVSFFLLYILTAGSGLAMYKFMYMKEQRLSQRNEVLFTEFRRMKRSLISGEQAVRREERTQIAREIHDSVGHKLTALLMQLEVFRIQHAPEKQEELQALKQLTNESLEETRSAVKSLKRDESAGLPAILLLIRKLEAESMVTIHFTIKERALTAPLSNVQSIAVYRGVQEAITNAMKHGSSNQISITFEAPAGHIFRFIVSNPVKSGNFLKEGFGLSSMRERMEEAGGALKVETYQETFIVTGTLPLEQEGGGDIDSYTAGGGPEDGATGTESND</sequence>
<dbReference type="GO" id="GO:0046983">
    <property type="term" value="F:protein dimerization activity"/>
    <property type="evidence" value="ECO:0007669"/>
    <property type="project" value="InterPro"/>
</dbReference>
<keyword evidence="5" id="KW-0547">Nucleotide-binding</keyword>
<keyword evidence="6 12" id="KW-0418">Kinase</keyword>
<dbReference type="Proteomes" id="UP000285120">
    <property type="component" value="Unassembled WGS sequence"/>
</dbReference>
<dbReference type="PANTHER" id="PTHR24421">
    <property type="entry name" value="NITRATE/NITRITE SENSOR PROTEIN NARX-RELATED"/>
    <property type="match status" value="1"/>
</dbReference>
<organism evidence="12 13">
    <name type="scientific">Sinobaca qinghaiensis</name>
    <dbReference type="NCBI Taxonomy" id="342944"/>
    <lineage>
        <taxon>Bacteria</taxon>
        <taxon>Bacillati</taxon>
        <taxon>Bacillota</taxon>
        <taxon>Bacilli</taxon>
        <taxon>Bacillales</taxon>
        <taxon>Sporolactobacillaceae</taxon>
        <taxon>Sinobaca</taxon>
    </lineage>
</organism>
<keyword evidence="4" id="KW-0808">Transferase</keyword>
<comment type="caution">
    <text evidence="12">The sequence shown here is derived from an EMBL/GenBank/DDBJ whole genome shotgun (WGS) entry which is preliminary data.</text>
</comment>
<comment type="catalytic activity">
    <reaction evidence="1">
        <text>ATP + protein L-histidine = ADP + protein N-phospho-L-histidine.</text>
        <dbReference type="EC" id="2.7.13.3"/>
    </reaction>
</comment>
<accession>A0A419V574</accession>
<dbReference type="CDD" id="cd16917">
    <property type="entry name" value="HATPase_UhpB-NarQ-NarX-like"/>
    <property type="match status" value="1"/>
</dbReference>
<dbReference type="SUPFAM" id="SSF55874">
    <property type="entry name" value="ATPase domain of HSP90 chaperone/DNA topoisomerase II/histidine kinase"/>
    <property type="match status" value="1"/>
</dbReference>
<dbReference type="OrthoDB" id="9781904at2"/>
<dbReference type="EC" id="2.7.13.3" evidence="2"/>
<evidence type="ECO:0000256" key="5">
    <source>
        <dbReference type="ARBA" id="ARBA00022741"/>
    </source>
</evidence>
<keyword evidence="7" id="KW-0067">ATP-binding</keyword>
<keyword evidence="8" id="KW-0902">Two-component regulatory system</keyword>
<evidence type="ECO:0000256" key="6">
    <source>
        <dbReference type="ARBA" id="ARBA00022777"/>
    </source>
</evidence>
<dbReference type="GO" id="GO:0005524">
    <property type="term" value="F:ATP binding"/>
    <property type="evidence" value="ECO:0007669"/>
    <property type="project" value="UniProtKB-KW"/>
</dbReference>
<evidence type="ECO:0000256" key="3">
    <source>
        <dbReference type="ARBA" id="ARBA00022553"/>
    </source>
</evidence>
<dbReference type="Gene3D" id="3.30.565.10">
    <property type="entry name" value="Histidine kinase-like ATPase, C-terminal domain"/>
    <property type="match status" value="1"/>
</dbReference>
<dbReference type="GO" id="GO:0016020">
    <property type="term" value="C:membrane"/>
    <property type="evidence" value="ECO:0007669"/>
    <property type="project" value="InterPro"/>
</dbReference>
<keyword evidence="10" id="KW-0812">Transmembrane</keyword>
<dbReference type="InterPro" id="IPR011712">
    <property type="entry name" value="Sig_transdc_His_kin_sub3_dim/P"/>
</dbReference>
<protein>
    <recommendedName>
        <fullName evidence="2">histidine kinase</fullName>
        <ecNumber evidence="2">2.7.13.3</ecNumber>
    </recommendedName>
</protein>
<feature type="transmembrane region" description="Helical" evidence="10">
    <location>
        <begin position="9"/>
        <end position="27"/>
    </location>
</feature>
<gene>
    <name evidence="12" type="ORF">ATL39_0831</name>
</gene>
<keyword evidence="10" id="KW-1133">Transmembrane helix</keyword>
<keyword evidence="3" id="KW-0597">Phosphoprotein</keyword>
<dbReference type="RefSeq" id="WP_120192038.1">
    <property type="nucleotide sequence ID" value="NZ_RAPK01000007.1"/>
</dbReference>
<evidence type="ECO:0000256" key="8">
    <source>
        <dbReference type="ARBA" id="ARBA00023012"/>
    </source>
</evidence>
<dbReference type="Gene3D" id="1.20.5.1930">
    <property type="match status" value="1"/>
</dbReference>
<feature type="compositionally biased region" description="Gly residues" evidence="9">
    <location>
        <begin position="375"/>
        <end position="390"/>
    </location>
</feature>
<evidence type="ECO:0000256" key="1">
    <source>
        <dbReference type="ARBA" id="ARBA00000085"/>
    </source>
</evidence>
<dbReference type="InterPro" id="IPR036890">
    <property type="entry name" value="HATPase_C_sf"/>
</dbReference>
<dbReference type="AlphaFoldDB" id="A0A419V574"/>
<feature type="transmembrane region" description="Helical" evidence="10">
    <location>
        <begin position="59"/>
        <end position="78"/>
    </location>
</feature>
<dbReference type="EMBL" id="RAPK01000007">
    <property type="protein sequence ID" value="RKD75135.1"/>
    <property type="molecule type" value="Genomic_DNA"/>
</dbReference>
<dbReference type="Pfam" id="PF07730">
    <property type="entry name" value="HisKA_3"/>
    <property type="match status" value="1"/>
</dbReference>
<evidence type="ECO:0000256" key="9">
    <source>
        <dbReference type="SAM" id="MobiDB-lite"/>
    </source>
</evidence>
<keyword evidence="13" id="KW-1185">Reference proteome</keyword>
<dbReference type="GO" id="GO:0000155">
    <property type="term" value="F:phosphorelay sensor kinase activity"/>
    <property type="evidence" value="ECO:0007669"/>
    <property type="project" value="InterPro"/>
</dbReference>
<feature type="transmembrane region" description="Helical" evidence="10">
    <location>
        <begin position="33"/>
        <end position="52"/>
    </location>
</feature>
<evidence type="ECO:0000256" key="4">
    <source>
        <dbReference type="ARBA" id="ARBA00022679"/>
    </source>
</evidence>
<name>A0A419V574_9BACL</name>
<dbReference type="PANTHER" id="PTHR24421:SF10">
    <property type="entry name" value="NITRATE_NITRITE SENSOR PROTEIN NARQ"/>
    <property type="match status" value="1"/>
</dbReference>
<dbReference type="InterPro" id="IPR050482">
    <property type="entry name" value="Sensor_HK_TwoCompSys"/>
</dbReference>
<feature type="transmembrane region" description="Helical" evidence="10">
    <location>
        <begin position="130"/>
        <end position="148"/>
    </location>
</feature>
<evidence type="ECO:0000259" key="11">
    <source>
        <dbReference type="Pfam" id="PF07730"/>
    </source>
</evidence>
<evidence type="ECO:0000256" key="7">
    <source>
        <dbReference type="ARBA" id="ARBA00022840"/>
    </source>
</evidence>
<feature type="transmembrane region" description="Helical" evidence="10">
    <location>
        <begin position="107"/>
        <end position="124"/>
    </location>
</feature>
<proteinExistence type="predicted"/>